<evidence type="ECO:0000256" key="2">
    <source>
        <dbReference type="SAM" id="MobiDB-lite"/>
    </source>
</evidence>
<gene>
    <name evidence="3" type="ORF">SAMN05216226_10940</name>
</gene>
<dbReference type="EMBL" id="FNFC01000009">
    <property type="protein sequence ID" value="SDJ77998.1"/>
    <property type="molecule type" value="Genomic_DNA"/>
</dbReference>
<feature type="compositionally biased region" description="Acidic residues" evidence="2">
    <location>
        <begin position="323"/>
        <end position="340"/>
    </location>
</feature>
<evidence type="ECO:0000313" key="4">
    <source>
        <dbReference type="Proteomes" id="UP000198856"/>
    </source>
</evidence>
<accession>A0A1G8WI27</accession>
<feature type="coiled-coil region" evidence="1">
    <location>
        <begin position="80"/>
        <end position="107"/>
    </location>
</feature>
<keyword evidence="1" id="KW-0175">Coiled coil</keyword>
<feature type="compositionally biased region" description="Acidic residues" evidence="2">
    <location>
        <begin position="264"/>
        <end position="276"/>
    </location>
</feature>
<dbReference type="RefSeq" id="WP_092702634.1">
    <property type="nucleotide sequence ID" value="NZ_FNFC01000009.1"/>
</dbReference>
<evidence type="ECO:0000313" key="3">
    <source>
        <dbReference type="EMBL" id="SDJ77998.1"/>
    </source>
</evidence>
<protein>
    <submittedName>
        <fullName evidence="3">Uncharacterized protein</fullName>
    </submittedName>
</protein>
<organism evidence="3 4">
    <name type="scientific">Halovenus aranensis</name>
    <dbReference type="NCBI Taxonomy" id="890420"/>
    <lineage>
        <taxon>Archaea</taxon>
        <taxon>Methanobacteriati</taxon>
        <taxon>Methanobacteriota</taxon>
        <taxon>Stenosarchaea group</taxon>
        <taxon>Halobacteria</taxon>
        <taxon>Halobacteriales</taxon>
        <taxon>Haloarculaceae</taxon>
        <taxon>Halovenus</taxon>
    </lineage>
</organism>
<dbReference type="STRING" id="890420.SAMN05216226_10940"/>
<dbReference type="AlphaFoldDB" id="A0A1G8WI27"/>
<reference evidence="3 4" key="1">
    <citation type="submission" date="2016-10" db="EMBL/GenBank/DDBJ databases">
        <authorList>
            <person name="de Groot N.N."/>
        </authorList>
    </citation>
    <scope>NUCLEOTIDE SEQUENCE [LARGE SCALE GENOMIC DNA]</scope>
    <source>
        <strain evidence="3 4">IBRC-M10015</strain>
    </source>
</reference>
<name>A0A1G8WI27_9EURY</name>
<dbReference type="OrthoDB" id="170871at2157"/>
<feature type="region of interest" description="Disordered" evidence="2">
    <location>
        <begin position="186"/>
        <end position="349"/>
    </location>
</feature>
<proteinExistence type="predicted"/>
<dbReference type="Proteomes" id="UP000198856">
    <property type="component" value="Unassembled WGS sequence"/>
</dbReference>
<keyword evidence="4" id="KW-1185">Reference proteome</keyword>
<sequence>MNRTVPFVVVAVASLAVLALPAMGMGPTTGGATQVDSNATAPGEQLSGVVGVQGAELDGALEQRAFGIQFSQAADNDTKAAILADRLQSVEQRLAALRDRKATLEAQRNAGEITDGKYRAKMAKVATQLKVLSRATNQTEQAAGNVPAAALEGRGVNATAIQTLRDRASELSGPEVAAIARDIAGPGAGKALGRGNETTPVNGTGPPGADSNRGDGQGKSARSDQAGDERQSPGENRRENSTRVADGRDGADDRGGDRGRDDTASDDTAGDSEQNPDDSPGNETEPGGDGTPTETESDDTQTNTPTDDGTDRQSPGNDRVDDSTADDERDDEDDEGDEGDDRSSSKAQR</sequence>
<feature type="compositionally biased region" description="Polar residues" evidence="2">
    <location>
        <begin position="301"/>
        <end position="316"/>
    </location>
</feature>
<feature type="compositionally biased region" description="Basic and acidic residues" evidence="2">
    <location>
        <begin position="221"/>
        <end position="263"/>
    </location>
</feature>
<evidence type="ECO:0000256" key="1">
    <source>
        <dbReference type="SAM" id="Coils"/>
    </source>
</evidence>